<feature type="signal peptide" evidence="1">
    <location>
        <begin position="1"/>
        <end position="24"/>
    </location>
</feature>
<reference evidence="2" key="1">
    <citation type="submission" date="2019-12" db="EMBL/GenBank/DDBJ databases">
        <title>High-Quality draft genome sequences of three cyanobacteria isolated from the limestone walls of the Old Cathedral of Coimbra.</title>
        <authorList>
            <person name="Tiago I."/>
            <person name="Soares F."/>
            <person name="Portugal A."/>
        </authorList>
    </citation>
    <scope>NUCLEOTIDE SEQUENCE</scope>
    <source>
        <strain evidence="2">A</strain>
    </source>
</reference>
<proteinExistence type="predicted"/>
<keyword evidence="1" id="KW-0732">Signal</keyword>
<evidence type="ECO:0008006" key="4">
    <source>
        <dbReference type="Google" id="ProtNLM"/>
    </source>
</evidence>
<evidence type="ECO:0000313" key="3">
    <source>
        <dbReference type="Proteomes" id="UP000646053"/>
    </source>
</evidence>
<organism evidence="2 3">
    <name type="scientific">Myxacorys almedinensis A</name>
    <dbReference type="NCBI Taxonomy" id="2690445"/>
    <lineage>
        <taxon>Bacteria</taxon>
        <taxon>Bacillati</taxon>
        <taxon>Cyanobacteriota</taxon>
        <taxon>Cyanophyceae</taxon>
        <taxon>Leptolyngbyales</taxon>
        <taxon>Leptolyngbyaceae</taxon>
        <taxon>Myxacorys</taxon>
        <taxon>Myxacorys almedinensis</taxon>
    </lineage>
</organism>
<gene>
    <name evidence="2" type="ORF">GS601_11145</name>
</gene>
<sequence>MMLTGATVSAFVACCVMLPIVASAQPSPSTVVTPAPESQFIPRARIQPKSDRTTITLINNTYASIMYQAVGDTQPRTLQGRTRVTLRGLRAPVTLTLDREDAGLLLVTPNPSPTSPETLEVLLDTTTDLGVDATTLRVERSGSVFLY</sequence>
<feature type="chain" id="PRO_5035241559" description="AMIN domain-containing protein" evidence="1">
    <location>
        <begin position="25"/>
        <end position="147"/>
    </location>
</feature>
<name>A0A8J7Z493_9CYAN</name>
<keyword evidence="3" id="KW-1185">Reference proteome</keyword>
<protein>
    <recommendedName>
        <fullName evidence="4">AMIN domain-containing protein</fullName>
    </recommendedName>
</protein>
<evidence type="ECO:0000256" key="1">
    <source>
        <dbReference type="SAM" id="SignalP"/>
    </source>
</evidence>
<dbReference type="RefSeq" id="WP_162423366.1">
    <property type="nucleotide sequence ID" value="NZ_WVIE01000011.1"/>
</dbReference>
<dbReference type="EMBL" id="WVIE01000011">
    <property type="protein sequence ID" value="NDJ17843.1"/>
    <property type="molecule type" value="Genomic_DNA"/>
</dbReference>
<evidence type="ECO:0000313" key="2">
    <source>
        <dbReference type="EMBL" id="NDJ17843.1"/>
    </source>
</evidence>
<accession>A0A8J7Z493</accession>
<dbReference type="Proteomes" id="UP000646053">
    <property type="component" value="Unassembled WGS sequence"/>
</dbReference>
<dbReference type="AlphaFoldDB" id="A0A8J7Z493"/>
<comment type="caution">
    <text evidence="2">The sequence shown here is derived from an EMBL/GenBank/DDBJ whole genome shotgun (WGS) entry which is preliminary data.</text>
</comment>